<reference evidence="2 3" key="1">
    <citation type="journal article" date="2015" name="Mol. Plant Microbe Interact.">
        <title>Genome, transcriptome, and functional analyses of Penicillium expansum provide new insights into secondary metabolism and pathogenicity.</title>
        <authorList>
            <person name="Ballester A.R."/>
            <person name="Marcet-Houben M."/>
            <person name="Levin E."/>
            <person name="Sela N."/>
            <person name="Selma-Lazaro C."/>
            <person name="Carmona L."/>
            <person name="Wisniewski M."/>
            <person name="Droby S."/>
            <person name="Gonzalez-Candelas L."/>
            <person name="Gabaldon T."/>
        </authorList>
    </citation>
    <scope>NUCLEOTIDE SEQUENCE [LARGE SCALE GENOMIC DNA]</scope>
    <source>
        <strain evidence="2 3">MD-8</strain>
    </source>
</reference>
<dbReference type="PANTHER" id="PTHR37781">
    <property type="entry name" value="TFIIH COMPLEX SUBUNIT"/>
    <property type="match status" value="1"/>
</dbReference>
<feature type="compositionally biased region" description="Acidic residues" evidence="1">
    <location>
        <begin position="11"/>
        <end position="22"/>
    </location>
</feature>
<dbReference type="GeneID" id="27675095"/>
<dbReference type="HOGENOM" id="CLU_970115_0_0_1"/>
<evidence type="ECO:0000313" key="2">
    <source>
        <dbReference type="EMBL" id="KGO53873.1"/>
    </source>
</evidence>
<feature type="region of interest" description="Disordered" evidence="1">
    <location>
        <begin position="1"/>
        <end position="36"/>
    </location>
</feature>
<evidence type="ECO:0000256" key="1">
    <source>
        <dbReference type="SAM" id="MobiDB-lite"/>
    </source>
</evidence>
<name>A0A0A2IJ43_PENEN</name>
<gene>
    <name evidence="2" type="ORF">PEX2_024010</name>
</gene>
<dbReference type="STRING" id="27334.A0A0A2IJ43"/>
<dbReference type="VEuPathDB" id="FungiDB:PEXP_028020"/>
<dbReference type="Pfam" id="PF17110">
    <property type="entry name" value="TFB6"/>
    <property type="match status" value="1"/>
</dbReference>
<dbReference type="OrthoDB" id="2567806at2759"/>
<dbReference type="PANTHER" id="PTHR37781:SF1">
    <property type="entry name" value="ADR380WP"/>
    <property type="match status" value="1"/>
</dbReference>
<accession>A0A0A2IJ43</accession>
<sequence>MSPASIRNEQDTDSDSDVEFEDVPISLPNRSRNREDTDIAITIRSNPQPQWIPTLSLPQQRSQPIPSGSQEETQLRGQISTGIERVTYRKMKSDMGMDAPDTPASERRYDGFRELAADVEGLIDMLWASATPAIQTEALITLAGLTQTSLPAFPFDAPPTLNILHKLDSVFAALCTGTHPLTDAVLPGAQPGQSLVTETQKVRIRSLAERTRYQVFSCLANSSERGNATATLANGHGGGYGDVDVDNEDEESGDEVDEPWMLEATRVYEKSLMLLAEQDPEVEAGMDEFNCL</sequence>
<evidence type="ECO:0000313" key="3">
    <source>
        <dbReference type="Proteomes" id="UP000030143"/>
    </source>
</evidence>
<dbReference type="Proteomes" id="UP000030143">
    <property type="component" value="Unassembled WGS sequence"/>
</dbReference>
<feature type="region of interest" description="Disordered" evidence="1">
    <location>
        <begin position="232"/>
        <end position="256"/>
    </location>
</feature>
<dbReference type="PhylomeDB" id="A0A0A2IJ43"/>
<comment type="caution">
    <text evidence="2">The sequence shown here is derived from an EMBL/GenBank/DDBJ whole genome shotgun (WGS) entry which is preliminary data.</text>
</comment>
<protein>
    <submittedName>
        <fullName evidence="2">Uncharacterized protein</fullName>
    </submittedName>
</protein>
<dbReference type="InterPro" id="IPR031349">
    <property type="entry name" value="Tfb6"/>
</dbReference>
<organism evidence="2 3">
    <name type="scientific">Penicillium expansum</name>
    <name type="common">Blue mold rot fungus</name>
    <dbReference type="NCBI Taxonomy" id="27334"/>
    <lineage>
        <taxon>Eukaryota</taxon>
        <taxon>Fungi</taxon>
        <taxon>Dikarya</taxon>
        <taxon>Ascomycota</taxon>
        <taxon>Pezizomycotina</taxon>
        <taxon>Eurotiomycetes</taxon>
        <taxon>Eurotiomycetidae</taxon>
        <taxon>Eurotiales</taxon>
        <taxon>Aspergillaceae</taxon>
        <taxon>Penicillium</taxon>
    </lineage>
</organism>
<feature type="compositionally biased region" description="Acidic residues" evidence="1">
    <location>
        <begin position="243"/>
        <end position="256"/>
    </location>
</feature>
<feature type="region of interest" description="Disordered" evidence="1">
    <location>
        <begin position="50"/>
        <end position="77"/>
    </location>
</feature>
<proteinExistence type="predicted"/>
<dbReference type="GO" id="GO:0005675">
    <property type="term" value="C:transcription factor TFIIH holo complex"/>
    <property type="evidence" value="ECO:0007669"/>
    <property type="project" value="TreeGrafter"/>
</dbReference>
<keyword evidence="3" id="KW-1185">Reference proteome</keyword>
<dbReference type="AlphaFoldDB" id="A0A0A2IJ43"/>
<dbReference type="EMBL" id="JQFZ01000245">
    <property type="protein sequence ID" value="KGO53873.1"/>
    <property type="molecule type" value="Genomic_DNA"/>
</dbReference>
<dbReference type="RefSeq" id="XP_016596420.1">
    <property type="nucleotide sequence ID" value="XM_016739676.1"/>
</dbReference>